<keyword evidence="2" id="KW-0547">Nucleotide-binding</keyword>
<keyword evidence="3" id="KW-0378">Hydrolase</keyword>
<dbReference type="InterPro" id="IPR050547">
    <property type="entry name" value="DEAD_box_RNA_helicases"/>
</dbReference>
<dbReference type="AlphaFoldDB" id="A0AAN9ICN8"/>
<dbReference type="PROSITE" id="PS51192">
    <property type="entry name" value="HELICASE_ATP_BIND_1"/>
    <property type="match status" value="1"/>
</dbReference>
<evidence type="ECO:0000256" key="4">
    <source>
        <dbReference type="ARBA" id="ARBA00022806"/>
    </source>
</evidence>
<keyword evidence="7" id="KW-0812">Transmembrane</keyword>
<gene>
    <name evidence="9" type="ORF">RIF29_20683</name>
</gene>
<feature type="transmembrane region" description="Helical" evidence="7">
    <location>
        <begin position="57"/>
        <end position="77"/>
    </location>
</feature>
<proteinExistence type="predicted"/>
<evidence type="ECO:0000313" key="9">
    <source>
        <dbReference type="EMBL" id="KAK7268001.1"/>
    </source>
</evidence>
<keyword evidence="7" id="KW-0472">Membrane</keyword>
<sequence>MEEDSIHRRGNGNENYVPFDIENESARRTGGVESPFSVDGHRSLEKRIADPISIANILKSLFFIIVWYTFSLLLTLYNKSLLGNDMGKFPAPFMMNTIHFALQAVLSKLITWFWSQRFQTNVAMSWAYYFLKEEFLIPYQNQEIKLKRGVDIVIGTPGRIKDHIERGNINLSQLRFHVLDEADEMLRMGFV</sequence>
<reference evidence="9 10" key="1">
    <citation type="submission" date="2024-01" db="EMBL/GenBank/DDBJ databases">
        <title>The genomes of 5 underutilized Papilionoideae crops provide insights into root nodulation and disease resistanc.</title>
        <authorList>
            <person name="Yuan L."/>
        </authorList>
    </citation>
    <scope>NUCLEOTIDE SEQUENCE [LARGE SCALE GENOMIC DNA]</scope>
    <source>
        <strain evidence="9">ZHUSHIDOU_FW_LH</strain>
        <tissue evidence="9">Leaf</tissue>
    </source>
</reference>
<keyword evidence="4" id="KW-0347">Helicase</keyword>
<organism evidence="9 10">
    <name type="scientific">Crotalaria pallida</name>
    <name type="common">Smooth rattlebox</name>
    <name type="synonym">Crotalaria striata</name>
    <dbReference type="NCBI Taxonomy" id="3830"/>
    <lineage>
        <taxon>Eukaryota</taxon>
        <taxon>Viridiplantae</taxon>
        <taxon>Streptophyta</taxon>
        <taxon>Embryophyta</taxon>
        <taxon>Tracheophyta</taxon>
        <taxon>Spermatophyta</taxon>
        <taxon>Magnoliopsida</taxon>
        <taxon>eudicotyledons</taxon>
        <taxon>Gunneridae</taxon>
        <taxon>Pentapetalae</taxon>
        <taxon>rosids</taxon>
        <taxon>fabids</taxon>
        <taxon>Fabales</taxon>
        <taxon>Fabaceae</taxon>
        <taxon>Papilionoideae</taxon>
        <taxon>50 kb inversion clade</taxon>
        <taxon>genistoids sensu lato</taxon>
        <taxon>core genistoids</taxon>
        <taxon>Crotalarieae</taxon>
        <taxon>Crotalaria</taxon>
    </lineage>
</organism>
<dbReference type="InterPro" id="IPR027417">
    <property type="entry name" value="P-loop_NTPase"/>
</dbReference>
<dbReference type="Gene3D" id="3.40.50.300">
    <property type="entry name" value="P-loop containing nucleotide triphosphate hydrolases"/>
    <property type="match status" value="1"/>
</dbReference>
<dbReference type="InterPro" id="IPR000629">
    <property type="entry name" value="RNA-helicase_DEAD-box_CS"/>
</dbReference>
<dbReference type="PANTHER" id="PTHR47963">
    <property type="entry name" value="DEAD-BOX ATP-DEPENDENT RNA HELICASE 47, MITOCHONDRIAL"/>
    <property type="match status" value="1"/>
</dbReference>
<evidence type="ECO:0000256" key="7">
    <source>
        <dbReference type="SAM" id="Phobius"/>
    </source>
</evidence>
<evidence type="ECO:0000256" key="2">
    <source>
        <dbReference type="ARBA" id="ARBA00022741"/>
    </source>
</evidence>
<dbReference type="InterPro" id="IPR014001">
    <property type="entry name" value="Helicase_ATP-bd"/>
</dbReference>
<keyword evidence="7" id="KW-1133">Transmembrane helix</keyword>
<dbReference type="GO" id="GO:0003724">
    <property type="term" value="F:RNA helicase activity"/>
    <property type="evidence" value="ECO:0007669"/>
    <property type="project" value="UniProtKB-EC"/>
</dbReference>
<keyword evidence="5" id="KW-0067">ATP-binding</keyword>
<dbReference type="Pfam" id="PF00270">
    <property type="entry name" value="DEAD"/>
    <property type="match status" value="1"/>
</dbReference>
<dbReference type="EC" id="3.6.4.13" evidence="1"/>
<dbReference type="EMBL" id="JAYWIO010000004">
    <property type="protein sequence ID" value="KAK7268001.1"/>
    <property type="molecule type" value="Genomic_DNA"/>
</dbReference>
<keyword evidence="10" id="KW-1185">Reference proteome</keyword>
<dbReference type="GO" id="GO:0016787">
    <property type="term" value="F:hydrolase activity"/>
    <property type="evidence" value="ECO:0007669"/>
    <property type="project" value="UniProtKB-KW"/>
</dbReference>
<evidence type="ECO:0000256" key="6">
    <source>
        <dbReference type="ARBA" id="ARBA00047984"/>
    </source>
</evidence>
<evidence type="ECO:0000256" key="1">
    <source>
        <dbReference type="ARBA" id="ARBA00012552"/>
    </source>
</evidence>
<dbReference type="InterPro" id="IPR011545">
    <property type="entry name" value="DEAD/DEAH_box_helicase_dom"/>
</dbReference>
<evidence type="ECO:0000256" key="3">
    <source>
        <dbReference type="ARBA" id="ARBA00022801"/>
    </source>
</evidence>
<dbReference type="PANTHER" id="PTHR47963:SF8">
    <property type="entry name" value="ATP-DEPENDENT RNA HELICASE DEAD"/>
    <property type="match status" value="1"/>
</dbReference>
<dbReference type="PROSITE" id="PS00039">
    <property type="entry name" value="DEAD_ATP_HELICASE"/>
    <property type="match status" value="1"/>
</dbReference>
<dbReference type="SUPFAM" id="SSF52540">
    <property type="entry name" value="P-loop containing nucleoside triphosphate hydrolases"/>
    <property type="match status" value="1"/>
</dbReference>
<evidence type="ECO:0000256" key="5">
    <source>
        <dbReference type="ARBA" id="ARBA00022840"/>
    </source>
</evidence>
<accession>A0AAN9ICN8</accession>
<comment type="caution">
    <text evidence="9">The sequence shown here is derived from an EMBL/GenBank/DDBJ whole genome shotgun (WGS) entry which is preliminary data.</text>
</comment>
<feature type="domain" description="Helicase ATP-binding" evidence="8">
    <location>
        <begin position="120"/>
        <end position="191"/>
    </location>
</feature>
<name>A0AAN9ICN8_CROPI</name>
<evidence type="ECO:0000259" key="8">
    <source>
        <dbReference type="PROSITE" id="PS51192"/>
    </source>
</evidence>
<dbReference type="Proteomes" id="UP001372338">
    <property type="component" value="Unassembled WGS sequence"/>
</dbReference>
<evidence type="ECO:0000313" key="10">
    <source>
        <dbReference type="Proteomes" id="UP001372338"/>
    </source>
</evidence>
<feature type="transmembrane region" description="Helical" evidence="7">
    <location>
        <begin position="97"/>
        <end position="115"/>
    </location>
</feature>
<protein>
    <recommendedName>
        <fullName evidence="1">RNA helicase</fullName>
        <ecNumber evidence="1">3.6.4.13</ecNumber>
    </recommendedName>
</protein>
<comment type="catalytic activity">
    <reaction evidence="6">
        <text>ATP + H2O = ADP + phosphate + H(+)</text>
        <dbReference type="Rhea" id="RHEA:13065"/>
        <dbReference type="ChEBI" id="CHEBI:15377"/>
        <dbReference type="ChEBI" id="CHEBI:15378"/>
        <dbReference type="ChEBI" id="CHEBI:30616"/>
        <dbReference type="ChEBI" id="CHEBI:43474"/>
        <dbReference type="ChEBI" id="CHEBI:456216"/>
        <dbReference type="EC" id="3.6.4.13"/>
    </reaction>
</comment>
<dbReference type="GO" id="GO:0003723">
    <property type="term" value="F:RNA binding"/>
    <property type="evidence" value="ECO:0007669"/>
    <property type="project" value="TreeGrafter"/>
</dbReference>
<dbReference type="GO" id="GO:0005524">
    <property type="term" value="F:ATP binding"/>
    <property type="evidence" value="ECO:0007669"/>
    <property type="project" value="UniProtKB-KW"/>
</dbReference>